<dbReference type="Proteomes" id="UP000240009">
    <property type="component" value="Unassembled WGS sequence"/>
</dbReference>
<evidence type="ECO:0008006" key="3">
    <source>
        <dbReference type="Google" id="ProtNLM"/>
    </source>
</evidence>
<evidence type="ECO:0000313" key="1">
    <source>
        <dbReference type="EMBL" id="PQO25649.1"/>
    </source>
</evidence>
<dbReference type="EMBL" id="PUIA01000074">
    <property type="protein sequence ID" value="PQO25649.1"/>
    <property type="molecule type" value="Genomic_DNA"/>
</dbReference>
<dbReference type="Gene3D" id="3.30.1340.30">
    <property type="match status" value="1"/>
</dbReference>
<protein>
    <recommendedName>
        <fullName evidence="3">BON domain-containing protein</fullName>
    </recommendedName>
</protein>
<accession>A0A2S8F0I1</accession>
<evidence type="ECO:0000313" key="2">
    <source>
        <dbReference type="Proteomes" id="UP000240009"/>
    </source>
</evidence>
<dbReference type="AlphaFoldDB" id="A0A2S8F0I1"/>
<name>A0A2S8F0I1_9BACT</name>
<comment type="caution">
    <text evidence="1">The sequence shown here is derived from an EMBL/GenBank/DDBJ whole genome shotgun (WGS) entry which is preliminary data.</text>
</comment>
<organism evidence="1 2">
    <name type="scientific">Blastopirellula marina</name>
    <dbReference type="NCBI Taxonomy" id="124"/>
    <lineage>
        <taxon>Bacteria</taxon>
        <taxon>Pseudomonadati</taxon>
        <taxon>Planctomycetota</taxon>
        <taxon>Planctomycetia</taxon>
        <taxon>Pirellulales</taxon>
        <taxon>Pirellulaceae</taxon>
        <taxon>Blastopirellula</taxon>
    </lineage>
</organism>
<sequence>MFIQRPRKQKSERYQHDDVLRTVRRRIDQCRYGFIFRKVSLRYDSGTLTLTGRVPSFYLKQNLQELLRDIPQVHQLENNVDVVSSCGLSSVPQEDLRRS</sequence>
<gene>
    <name evidence="1" type="ORF">C5Y96_22780</name>
</gene>
<reference evidence="1 2" key="1">
    <citation type="submission" date="2018-02" db="EMBL/GenBank/DDBJ databases">
        <title>Comparative genomes isolates from brazilian mangrove.</title>
        <authorList>
            <person name="Araujo J.E."/>
            <person name="Taketani R.G."/>
            <person name="Silva M.C.P."/>
            <person name="Loureco M.V."/>
            <person name="Andreote F.D."/>
        </authorList>
    </citation>
    <scope>NUCLEOTIDE SEQUENCE [LARGE SCALE GENOMIC DNA]</scope>
    <source>
        <strain evidence="1 2">HEX-2 MGV</strain>
    </source>
</reference>
<proteinExistence type="predicted"/>